<proteinExistence type="predicted"/>
<gene>
    <name evidence="1" type="ORF">Cygsa01_00214</name>
</gene>
<sequence>MGLPILPKATFPYKNPWLKTGFKMSPFDCGQESILVQVKDAEGRADKLNAIKQVLEECTGGTTDPGALPLFTVEDMFVRLREKSGGETLALTYVCSNEVQLPEGEDGALVSRECKTPVNITIQLKDIQLVQEGEHTLVFPISEDIGVKMRYPTLDGTLEYGDDPGQVVMSCIESVYDSDTVYPAADQTKEELERFYKSIPLKVKNEIREKFFNTMPHLHYVIKAKCSKCGYMHEQQVESLNSIFT</sequence>
<dbReference type="EMBL" id="PP179332">
    <property type="protein sequence ID" value="XAI71260.1"/>
    <property type="molecule type" value="Genomic_DNA"/>
</dbReference>
<accession>A0AAU6W4I6</accession>
<reference evidence="1" key="1">
    <citation type="journal article" date="2024" name="J. Gen. Virol.">
        <title>Novel phages of Pseudomonas syringae unveil numerous potential auxiliary metabolic genes.</title>
        <authorList>
            <person name="Feltin C."/>
            <person name="Garneau J.R."/>
            <person name="Morris C.E."/>
            <person name="Berard A."/>
            <person name="Torres-Barcelo C."/>
        </authorList>
    </citation>
    <scope>NUCLEOTIDE SEQUENCE</scope>
</reference>
<dbReference type="InterPro" id="IPR024364">
    <property type="entry name" value="Baseplate_phage_T4-like"/>
</dbReference>
<evidence type="ECO:0000313" key="1">
    <source>
        <dbReference type="EMBL" id="XAI71260.1"/>
    </source>
</evidence>
<organism evidence="1">
    <name type="scientific">Pseudomonas phage Cygsa01</name>
    <dbReference type="NCBI Taxonomy" id="3138529"/>
    <lineage>
        <taxon>Viruses</taxon>
    </lineage>
</organism>
<dbReference type="Pfam" id="PF12322">
    <property type="entry name" value="T4_baseplate"/>
    <property type="match status" value="1"/>
</dbReference>
<name>A0AAU6W4I6_9VIRU</name>
<protein>
    <submittedName>
        <fullName evidence="1">Baseplate hub subunit</fullName>
    </submittedName>
</protein>